<reference evidence="2 3" key="1">
    <citation type="submission" date="2019-11" db="EMBL/GenBank/DDBJ databases">
        <title>Whole genome sequence of Oryza granulata.</title>
        <authorList>
            <person name="Li W."/>
        </authorList>
    </citation>
    <scope>NUCLEOTIDE SEQUENCE [LARGE SCALE GENOMIC DNA]</scope>
    <source>
        <strain evidence="3">cv. Menghai</strain>
        <tissue evidence="2">Leaf</tissue>
    </source>
</reference>
<evidence type="ECO:0000256" key="1">
    <source>
        <dbReference type="SAM" id="MobiDB-lite"/>
    </source>
</evidence>
<dbReference type="AlphaFoldDB" id="A0A6G1CV48"/>
<name>A0A6G1CV48_9ORYZ</name>
<accession>A0A6G1CV48</accession>
<evidence type="ECO:0000313" key="3">
    <source>
        <dbReference type="Proteomes" id="UP000479710"/>
    </source>
</evidence>
<feature type="compositionally biased region" description="Basic and acidic residues" evidence="1">
    <location>
        <begin position="54"/>
        <end position="71"/>
    </location>
</feature>
<evidence type="ECO:0000313" key="2">
    <source>
        <dbReference type="EMBL" id="KAF0904348.1"/>
    </source>
</evidence>
<dbReference type="Proteomes" id="UP000479710">
    <property type="component" value="Unassembled WGS sequence"/>
</dbReference>
<feature type="region of interest" description="Disordered" evidence="1">
    <location>
        <begin position="15"/>
        <end position="105"/>
    </location>
</feature>
<dbReference type="EMBL" id="SPHZ02000008">
    <property type="protein sequence ID" value="KAF0904348.1"/>
    <property type="molecule type" value="Genomic_DNA"/>
</dbReference>
<feature type="compositionally biased region" description="Basic and acidic residues" evidence="1">
    <location>
        <begin position="83"/>
        <end position="98"/>
    </location>
</feature>
<gene>
    <name evidence="2" type="ORF">E2562_033419</name>
</gene>
<organism evidence="2 3">
    <name type="scientific">Oryza meyeriana var. granulata</name>
    <dbReference type="NCBI Taxonomy" id="110450"/>
    <lineage>
        <taxon>Eukaryota</taxon>
        <taxon>Viridiplantae</taxon>
        <taxon>Streptophyta</taxon>
        <taxon>Embryophyta</taxon>
        <taxon>Tracheophyta</taxon>
        <taxon>Spermatophyta</taxon>
        <taxon>Magnoliopsida</taxon>
        <taxon>Liliopsida</taxon>
        <taxon>Poales</taxon>
        <taxon>Poaceae</taxon>
        <taxon>BOP clade</taxon>
        <taxon>Oryzoideae</taxon>
        <taxon>Oryzeae</taxon>
        <taxon>Oryzinae</taxon>
        <taxon>Oryza</taxon>
        <taxon>Oryza meyeriana</taxon>
    </lineage>
</organism>
<comment type="caution">
    <text evidence="2">The sequence shown here is derived from an EMBL/GenBank/DDBJ whole genome shotgun (WGS) entry which is preliminary data.</text>
</comment>
<proteinExistence type="predicted"/>
<keyword evidence="3" id="KW-1185">Reference proteome</keyword>
<sequence>MADRSRADAMALCSGIIDNKPPHTEGNLTPNRTNVRGEGEGSNEGARLGPEESYLWREEARHEEAARRGEEGAPELVARLRRREAETARAKTLDRRTTGEAAITS</sequence>
<protein>
    <submittedName>
        <fullName evidence="2">Uncharacterized protein</fullName>
    </submittedName>
</protein>
<dbReference type="OrthoDB" id="10582590at2759"/>